<accession>D8QV37</accession>
<protein>
    <submittedName>
        <fullName evidence="1">Uncharacterized protein</fullName>
    </submittedName>
</protein>
<dbReference type="Gramene" id="EFJ35980">
    <property type="protein sequence ID" value="EFJ35980"/>
    <property type="gene ID" value="SELMODRAFT_404366"/>
</dbReference>
<organism evidence="2">
    <name type="scientific">Selaginella moellendorffii</name>
    <name type="common">Spikemoss</name>
    <dbReference type="NCBI Taxonomy" id="88036"/>
    <lineage>
        <taxon>Eukaryota</taxon>
        <taxon>Viridiplantae</taxon>
        <taxon>Streptophyta</taxon>
        <taxon>Embryophyta</taxon>
        <taxon>Tracheophyta</taxon>
        <taxon>Lycopodiopsida</taxon>
        <taxon>Selaginellales</taxon>
        <taxon>Selaginellaceae</taxon>
        <taxon>Selaginella</taxon>
    </lineage>
</organism>
<sequence>MPICDEGDIAGSESLFDPYRTILGGYWSALEIRWIGTASSSSKPQIVVHGTRRKLSSLAQVLQKASFVIGGQAFTALAIQFKHKAPAHRAQNRQGVHHRSSAAEFSAPQLHPSISWTRHDKVLIPCSTLMCRIYLRLLSGKFLSFRNVSIVAFGFSVPIPVSWNAIDLLKPNYIL</sequence>
<keyword evidence="2" id="KW-1185">Reference proteome</keyword>
<name>D8QV37_SELML</name>
<gene>
    <name evidence="1" type="ORF">SELMODRAFT_404366</name>
</gene>
<dbReference type="AlphaFoldDB" id="D8QV37"/>
<dbReference type="InParanoid" id="D8QV37"/>
<dbReference type="Proteomes" id="UP000001514">
    <property type="component" value="Unassembled WGS sequence"/>
</dbReference>
<reference evidence="1 2" key="1">
    <citation type="journal article" date="2011" name="Science">
        <title>The Selaginella genome identifies genetic changes associated with the evolution of vascular plants.</title>
        <authorList>
            <person name="Banks J.A."/>
            <person name="Nishiyama T."/>
            <person name="Hasebe M."/>
            <person name="Bowman J.L."/>
            <person name="Gribskov M."/>
            <person name="dePamphilis C."/>
            <person name="Albert V.A."/>
            <person name="Aono N."/>
            <person name="Aoyama T."/>
            <person name="Ambrose B.A."/>
            <person name="Ashton N.W."/>
            <person name="Axtell M.J."/>
            <person name="Barker E."/>
            <person name="Barker M.S."/>
            <person name="Bennetzen J.L."/>
            <person name="Bonawitz N.D."/>
            <person name="Chapple C."/>
            <person name="Cheng C."/>
            <person name="Correa L.G."/>
            <person name="Dacre M."/>
            <person name="DeBarry J."/>
            <person name="Dreyer I."/>
            <person name="Elias M."/>
            <person name="Engstrom E.M."/>
            <person name="Estelle M."/>
            <person name="Feng L."/>
            <person name="Finet C."/>
            <person name="Floyd S.K."/>
            <person name="Frommer W.B."/>
            <person name="Fujita T."/>
            <person name="Gramzow L."/>
            <person name="Gutensohn M."/>
            <person name="Harholt J."/>
            <person name="Hattori M."/>
            <person name="Heyl A."/>
            <person name="Hirai T."/>
            <person name="Hiwatashi Y."/>
            <person name="Ishikawa M."/>
            <person name="Iwata M."/>
            <person name="Karol K.G."/>
            <person name="Koehler B."/>
            <person name="Kolukisaoglu U."/>
            <person name="Kubo M."/>
            <person name="Kurata T."/>
            <person name="Lalonde S."/>
            <person name="Li K."/>
            <person name="Li Y."/>
            <person name="Litt A."/>
            <person name="Lyons E."/>
            <person name="Manning G."/>
            <person name="Maruyama T."/>
            <person name="Michael T.P."/>
            <person name="Mikami K."/>
            <person name="Miyazaki S."/>
            <person name="Morinaga S."/>
            <person name="Murata T."/>
            <person name="Mueller-Roeber B."/>
            <person name="Nelson D.R."/>
            <person name="Obara M."/>
            <person name="Oguri Y."/>
            <person name="Olmstead R.G."/>
            <person name="Onodera N."/>
            <person name="Petersen B.L."/>
            <person name="Pils B."/>
            <person name="Prigge M."/>
            <person name="Rensing S.A."/>
            <person name="Riano-Pachon D.M."/>
            <person name="Roberts A.W."/>
            <person name="Sato Y."/>
            <person name="Scheller H.V."/>
            <person name="Schulz B."/>
            <person name="Schulz C."/>
            <person name="Shakirov E.V."/>
            <person name="Shibagaki N."/>
            <person name="Shinohara N."/>
            <person name="Shippen D.E."/>
            <person name="Soerensen I."/>
            <person name="Sotooka R."/>
            <person name="Sugimoto N."/>
            <person name="Sugita M."/>
            <person name="Sumikawa N."/>
            <person name="Tanurdzic M."/>
            <person name="Theissen G."/>
            <person name="Ulvskov P."/>
            <person name="Wakazuki S."/>
            <person name="Weng J.K."/>
            <person name="Willats W.W."/>
            <person name="Wipf D."/>
            <person name="Wolf P.G."/>
            <person name="Yang L."/>
            <person name="Zimmer A.D."/>
            <person name="Zhu Q."/>
            <person name="Mitros T."/>
            <person name="Hellsten U."/>
            <person name="Loque D."/>
            <person name="Otillar R."/>
            <person name="Salamov A."/>
            <person name="Schmutz J."/>
            <person name="Shapiro H."/>
            <person name="Lindquist E."/>
            <person name="Lucas S."/>
            <person name="Rokhsar D."/>
            <person name="Grigoriev I.V."/>
        </authorList>
    </citation>
    <scope>NUCLEOTIDE SEQUENCE [LARGE SCALE GENOMIC DNA]</scope>
</reference>
<dbReference type="HOGENOM" id="CLU_1535099_0_0_1"/>
<evidence type="ECO:0000313" key="2">
    <source>
        <dbReference type="Proteomes" id="UP000001514"/>
    </source>
</evidence>
<dbReference type="KEGG" id="smo:SELMODRAFT_404366"/>
<evidence type="ECO:0000313" key="1">
    <source>
        <dbReference type="EMBL" id="EFJ35980.1"/>
    </source>
</evidence>
<dbReference type="EMBL" id="GL377567">
    <property type="protein sequence ID" value="EFJ35980.1"/>
    <property type="molecule type" value="Genomic_DNA"/>
</dbReference>
<proteinExistence type="predicted"/>